<proteinExistence type="predicted"/>
<dbReference type="NCBIfam" id="TIGR02218">
    <property type="entry name" value="phg_TIGR02218"/>
    <property type="match status" value="1"/>
</dbReference>
<dbReference type="Pfam" id="PF09931">
    <property type="entry name" value="Phage_phiJL001_Gp84_N"/>
    <property type="match status" value="1"/>
</dbReference>
<sequence>MSAADLHAHLASGATTVCRAWALVRRDGTVFGFTDHDVDLGFEGIVFRAGSGMTARALQQGSGLAVDNSEAVGALSDAALTEADILAGRFDGAELRVWLVNWADPAQRVLQFRGALGEMTRVGGAFTAELRGLTEALNQLQGRIYAPTCSAVLGDAFCRVDLTAPGYSSERVVEEVEDGRVFRFADFTGFDDRWFERGRLTVLSGAAAGLVQVIKDDRLSGTERVVELWQAVGGAVTPGDRVRLETGCDKRADTCRLKFNNFNNFRGFPQIPGEDWITTYPSRDGVNDGGKLA</sequence>
<keyword evidence="3" id="KW-1185">Reference proteome</keyword>
<reference evidence="3" key="1">
    <citation type="journal article" date="2019" name="Int. J. Syst. Evol. Microbiol.">
        <title>The Global Catalogue of Microorganisms (GCM) 10K type strain sequencing project: providing services to taxonomists for standard genome sequencing and annotation.</title>
        <authorList>
            <consortium name="The Broad Institute Genomics Platform"/>
            <consortium name="The Broad Institute Genome Sequencing Center for Infectious Disease"/>
            <person name="Wu L."/>
            <person name="Ma J."/>
        </authorList>
    </citation>
    <scope>NUCLEOTIDE SEQUENCE [LARGE SCALE GENOMIC DNA]</scope>
    <source>
        <strain evidence="3">KCTC 62192</strain>
    </source>
</reference>
<gene>
    <name evidence="2" type="ORF">ACFOES_07090</name>
</gene>
<dbReference type="RefSeq" id="WP_377832500.1">
    <property type="nucleotide sequence ID" value="NZ_JBHRSK010000004.1"/>
</dbReference>
<name>A0ABV7AER0_9RHOB</name>
<dbReference type="EMBL" id="JBHRSK010000004">
    <property type="protein sequence ID" value="MFC2967854.1"/>
    <property type="molecule type" value="Genomic_DNA"/>
</dbReference>
<comment type="caution">
    <text evidence="2">The sequence shown here is derived from an EMBL/GenBank/DDBJ whole genome shotgun (WGS) entry which is preliminary data.</text>
</comment>
<accession>A0ABV7AER0</accession>
<organism evidence="2 3">
    <name type="scientific">Acidimangrovimonas pyrenivorans</name>
    <dbReference type="NCBI Taxonomy" id="2030798"/>
    <lineage>
        <taxon>Bacteria</taxon>
        <taxon>Pseudomonadati</taxon>
        <taxon>Pseudomonadota</taxon>
        <taxon>Alphaproteobacteria</taxon>
        <taxon>Rhodobacterales</taxon>
        <taxon>Paracoccaceae</taxon>
        <taxon>Acidimangrovimonas</taxon>
    </lineage>
</organism>
<protein>
    <submittedName>
        <fullName evidence="2">DUF2163 domain-containing protein</fullName>
    </submittedName>
</protein>
<feature type="domain" description="Bacteriophage phiJL001 Gp84 C-terminal" evidence="1">
    <location>
        <begin position="193"/>
        <end position="275"/>
    </location>
</feature>
<dbReference type="Pfam" id="PF09356">
    <property type="entry name" value="Phage_BR0599"/>
    <property type="match status" value="1"/>
</dbReference>
<dbReference type="InterPro" id="IPR011928">
    <property type="entry name" value="Phage_phiJL001_Gp84"/>
</dbReference>
<dbReference type="Proteomes" id="UP001595443">
    <property type="component" value="Unassembled WGS sequence"/>
</dbReference>
<evidence type="ECO:0000313" key="2">
    <source>
        <dbReference type="EMBL" id="MFC2967854.1"/>
    </source>
</evidence>
<evidence type="ECO:0000259" key="1">
    <source>
        <dbReference type="Pfam" id="PF09356"/>
    </source>
</evidence>
<evidence type="ECO:0000313" key="3">
    <source>
        <dbReference type="Proteomes" id="UP001595443"/>
    </source>
</evidence>
<dbReference type="InterPro" id="IPR018964">
    <property type="entry name" value="Phage_phiJL001_Gp84_C"/>
</dbReference>